<evidence type="ECO:0000313" key="2">
    <source>
        <dbReference type="EMBL" id="SNZ19378.1"/>
    </source>
</evidence>
<feature type="chain" id="PRO_5012831894" description="DUF4189 domain-containing protein" evidence="1">
    <location>
        <begin position="28"/>
        <end position="101"/>
    </location>
</feature>
<dbReference type="RefSeq" id="WP_141401238.1">
    <property type="nucleotide sequence ID" value="NZ_OBEL01000002.1"/>
</dbReference>
<protein>
    <recommendedName>
        <fullName evidence="4">DUF4189 domain-containing protein</fullName>
    </recommendedName>
</protein>
<dbReference type="Proteomes" id="UP000219439">
    <property type="component" value="Unassembled WGS sequence"/>
</dbReference>
<dbReference type="AlphaFoldDB" id="A0A285PD58"/>
<accession>A0A285PD58</accession>
<evidence type="ECO:0000313" key="3">
    <source>
        <dbReference type="Proteomes" id="UP000219439"/>
    </source>
</evidence>
<evidence type="ECO:0000256" key="1">
    <source>
        <dbReference type="SAM" id="SignalP"/>
    </source>
</evidence>
<organism evidence="2 3">
    <name type="scientific">Cohaesibacter gelatinilyticus</name>
    <dbReference type="NCBI Taxonomy" id="372072"/>
    <lineage>
        <taxon>Bacteria</taxon>
        <taxon>Pseudomonadati</taxon>
        <taxon>Pseudomonadota</taxon>
        <taxon>Alphaproteobacteria</taxon>
        <taxon>Hyphomicrobiales</taxon>
        <taxon>Cohaesibacteraceae</taxon>
    </lineage>
</organism>
<feature type="signal peptide" evidence="1">
    <location>
        <begin position="1"/>
        <end position="27"/>
    </location>
</feature>
<reference evidence="2 3" key="1">
    <citation type="submission" date="2017-09" db="EMBL/GenBank/DDBJ databases">
        <authorList>
            <person name="Ehlers B."/>
            <person name="Leendertz F.H."/>
        </authorList>
    </citation>
    <scope>NUCLEOTIDE SEQUENCE [LARGE SCALE GENOMIC DNA]</scope>
    <source>
        <strain evidence="2 3">DSM 18289</strain>
    </source>
</reference>
<gene>
    <name evidence="2" type="ORF">SAMN06265368_2463</name>
</gene>
<keyword evidence="3" id="KW-1185">Reference proteome</keyword>
<name>A0A285PD58_9HYPH</name>
<proteinExistence type="predicted"/>
<dbReference type="EMBL" id="OBEL01000002">
    <property type="protein sequence ID" value="SNZ19378.1"/>
    <property type="molecule type" value="Genomic_DNA"/>
</dbReference>
<keyword evidence="1" id="KW-0732">Signal</keyword>
<sequence length="101" mass="10789">MKKLDWTGITFAVVFGLGSLLISQAHAGPNCSGRSIERLKITPYKGKTGFAAIASNQNGKGCGYSFGASSRANAKKTALEYCKHHSKKHTSNIKCVVTDVK</sequence>
<evidence type="ECO:0008006" key="4">
    <source>
        <dbReference type="Google" id="ProtNLM"/>
    </source>
</evidence>